<evidence type="ECO:0000313" key="2">
    <source>
        <dbReference type="Proteomes" id="UP000547674"/>
    </source>
</evidence>
<proteinExistence type="predicted"/>
<accession>A0A7Y2ECZ4</accession>
<sequence>MRRLAPLVFLVVFLVGLFADPEPSHAELNLGGEVATTGTFYPREGVEGRDLQWSLQAELDLSLRFHRNWRASLAPRVHYDPLDPGRWRWVPKEAKVDFRRGPWRGTAGRDHIVWGAADTFNPTDLLSVRDLGLDFVDGESPGEWLARFAYGRPGWGLEFVFLPVLEGAKFPSARSPWSISNAFDRLSGFDFNVPLDDDPRLPPETEEVSFAVRARRSFSGTDVFLVGYSGIDRNPVLTVRFDGLFPNQLRSTYLPLHLIGLETQTVLGGFVLKGAATFRDQSVDDAGFSSTVFGALGLSRHSLQGVVGLEYLFEEGPFGGSLDLGAELLLEDGSSENAITSYRPFDRDLALYINYLAQDLSDTTIELAWLQDLRRAESVGVFRLTRRIRGPLKLEFGGDLILGPDSGSSPYTLFRANDRVLFGLNYGF</sequence>
<comment type="caution">
    <text evidence="1">The sequence shown here is derived from an EMBL/GenBank/DDBJ whole genome shotgun (WGS) entry which is preliminary data.</text>
</comment>
<dbReference type="EMBL" id="JABDJR010000528">
    <property type="protein sequence ID" value="NNF07710.1"/>
    <property type="molecule type" value="Genomic_DNA"/>
</dbReference>
<reference evidence="1 2" key="1">
    <citation type="submission" date="2020-03" db="EMBL/GenBank/DDBJ databases">
        <title>Metabolic flexibility allows generalist bacteria to become dominant in a frequently disturbed ecosystem.</title>
        <authorList>
            <person name="Chen Y.-J."/>
            <person name="Leung P.M."/>
            <person name="Bay S.K."/>
            <person name="Hugenholtz P."/>
            <person name="Kessler A.J."/>
            <person name="Shelley G."/>
            <person name="Waite D.W."/>
            <person name="Cook P.L."/>
            <person name="Greening C."/>
        </authorList>
    </citation>
    <scope>NUCLEOTIDE SEQUENCE [LARGE SCALE GENOMIC DNA]</scope>
    <source>
        <strain evidence="1">SS_bin_28</strain>
    </source>
</reference>
<organism evidence="1 2">
    <name type="scientific">Eiseniibacteriota bacterium</name>
    <dbReference type="NCBI Taxonomy" id="2212470"/>
    <lineage>
        <taxon>Bacteria</taxon>
        <taxon>Candidatus Eiseniibacteriota</taxon>
    </lineage>
</organism>
<gene>
    <name evidence="1" type="ORF">HKN21_13185</name>
</gene>
<dbReference type="AlphaFoldDB" id="A0A7Y2ECZ4"/>
<evidence type="ECO:0000313" key="1">
    <source>
        <dbReference type="EMBL" id="NNF07710.1"/>
    </source>
</evidence>
<protein>
    <submittedName>
        <fullName evidence="1">Uncharacterized protein</fullName>
    </submittedName>
</protein>
<dbReference type="Proteomes" id="UP000547674">
    <property type="component" value="Unassembled WGS sequence"/>
</dbReference>
<name>A0A7Y2ECZ4_UNCEI</name>